<dbReference type="SUPFAM" id="SSF50998">
    <property type="entry name" value="Quinoprotein alcohol dehydrogenase-like"/>
    <property type="match status" value="1"/>
</dbReference>
<dbReference type="PANTHER" id="PTHR19879">
    <property type="entry name" value="TRANSCRIPTION INITIATION FACTOR TFIID"/>
    <property type="match status" value="1"/>
</dbReference>
<dbReference type="PROSITE" id="PS51257">
    <property type="entry name" value="PROKAR_LIPOPROTEIN"/>
    <property type="match status" value="1"/>
</dbReference>
<accession>A0ABU3QYT3</accession>
<reference evidence="2 3" key="1">
    <citation type="submission" date="2023-10" db="EMBL/GenBank/DDBJ databases">
        <title>Psychrosphaera aquimaarina strain SW33 isolated from seawater.</title>
        <authorList>
            <person name="Bayburt H."/>
            <person name="Kim J.M."/>
            <person name="Choi B.J."/>
            <person name="Jeon C.O."/>
        </authorList>
    </citation>
    <scope>NUCLEOTIDE SEQUENCE [LARGE SCALE GENOMIC DNA]</scope>
    <source>
        <strain evidence="2 3">KCTC 52743</strain>
    </source>
</reference>
<dbReference type="PROSITE" id="PS50082">
    <property type="entry name" value="WD_REPEATS_2"/>
    <property type="match status" value="2"/>
</dbReference>
<protein>
    <submittedName>
        <fullName evidence="2">WD40 repeat domain-containing protein</fullName>
    </submittedName>
</protein>
<dbReference type="Proteomes" id="UP001257914">
    <property type="component" value="Unassembled WGS sequence"/>
</dbReference>
<evidence type="ECO:0000256" key="1">
    <source>
        <dbReference type="PROSITE-ProRule" id="PRU00221"/>
    </source>
</evidence>
<dbReference type="RefSeq" id="WP_315946288.1">
    <property type="nucleotide sequence ID" value="NZ_JAWCUA010000003.1"/>
</dbReference>
<name>A0ABU3QYT3_9GAMM</name>
<keyword evidence="1" id="KW-0853">WD repeat</keyword>
<sequence length="400" mass="44353">MHIFIRISITSILLAWLITGCQPKTSDWAAQYPHTQNGSFAASVSSSGNYAVVSSLYHGVSLWDLNSNGAIYNWYQTPKDQPFSLFNDGDTNAQADNNFVFATAIAHDDSHAVLADKTNFSLWDIKTGQNQGYWQVRQSKVVYRTKTINGATKQLSIYDVVDENKCLNPSSEKNEHCVVVGNIRAIDVSNEGKHILIGKSNGVVVHINTTTGRRLEFLGHQQVLFDDEQKPFHINNAINSVALSPNGLYALSGSSDQSAYLWSTKTGQVIYKFQHHNRVVQVALDAQARLAFTADTGSQASIWDLTTGNLVSQLQYVNRQEVFSFARFSHNGKMLVTGAPTRKLSLWDVQTGKQIKEWLVSPRKNSRPASAVVYSAAFINNDTQITSESSSGLNEVWDIK</sequence>
<dbReference type="PANTHER" id="PTHR19879:SF1">
    <property type="entry name" value="CANNONBALL-RELATED"/>
    <property type="match status" value="1"/>
</dbReference>
<dbReference type="Pfam" id="PF00400">
    <property type="entry name" value="WD40"/>
    <property type="match status" value="1"/>
</dbReference>
<dbReference type="InterPro" id="IPR001680">
    <property type="entry name" value="WD40_rpt"/>
</dbReference>
<feature type="repeat" description="WD" evidence="1">
    <location>
        <begin position="235"/>
        <end position="272"/>
    </location>
</feature>
<dbReference type="SMART" id="SM00320">
    <property type="entry name" value="WD40"/>
    <property type="match status" value="4"/>
</dbReference>
<dbReference type="Gene3D" id="2.130.10.10">
    <property type="entry name" value="YVTN repeat-like/Quinoprotein amine dehydrogenase"/>
    <property type="match status" value="2"/>
</dbReference>
<dbReference type="EMBL" id="JAWCUA010000003">
    <property type="protein sequence ID" value="MDU0112586.1"/>
    <property type="molecule type" value="Genomic_DNA"/>
</dbReference>
<organism evidence="2 3">
    <name type="scientific">Psychrosphaera aquimarina</name>
    <dbReference type="NCBI Taxonomy" id="2044854"/>
    <lineage>
        <taxon>Bacteria</taxon>
        <taxon>Pseudomonadati</taxon>
        <taxon>Pseudomonadota</taxon>
        <taxon>Gammaproteobacteria</taxon>
        <taxon>Alteromonadales</taxon>
        <taxon>Pseudoalteromonadaceae</taxon>
        <taxon>Psychrosphaera</taxon>
    </lineage>
</organism>
<dbReference type="InterPro" id="IPR011047">
    <property type="entry name" value="Quinoprotein_ADH-like_sf"/>
</dbReference>
<evidence type="ECO:0000313" key="3">
    <source>
        <dbReference type="Proteomes" id="UP001257914"/>
    </source>
</evidence>
<dbReference type="InterPro" id="IPR015943">
    <property type="entry name" value="WD40/YVTN_repeat-like_dom_sf"/>
</dbReference>
<proteinExistence type="predicted"/>
<comment type="caution">
    <text evidence="2">The sequence shown here is derived from an EMBL/GenBank/DDBJ whole genome shotgun (WGS) entry which is preliminary data.</text>
</comment>
<keyword evidence="3" id="KW-1185">Reference proteome</keyword>
<gene>
    <name evidence="2" type="ORF">RT723_06125</name>
</gene>
<feature type="repeat" description="WD" evidence="1">
    <location>
        <begin position="328"/>
        <end position="357"/>
    </location>
</feature>
<evidence type="ECO:0000313" key="2">
    <source>
        <dbReference type="EMBL" id="MDU0112586.1"/>
    </source>
</evidence>